<dbReference type="AlphaFoldDB" id="A0A8J2SA50"/>
<reference evidence="6" key="1">
    <citation type="submission" date="2021-11" db="EMBL/GenBank/DDBJ databases">
        <authorList>
            <person name="Schell T."/>
        </authorList>
    </citation>
    <scope>NUCLEOTIDE SEQUENCE</scope>
    <source>
        <strain evidence="6">M5</strain>
    </source>
</reference>
<dbReference type="Pfam" id="PF05282">
    <property type="entry name" value="AAR2"/>
    <property type="match status" value="1"/>
</dbReference>
<evidence type="ECO:0000259" key="5">
    <source>
        <dbReference type="Pfam" id="PF20981"/>
    </source>
</evidence>
<name>A0A8J2SA50_9CRUS</name>
<dbReference type="InterPro" id="IPR007946">
    <property type="entry name" value="AAR2"/>
</dbReference>
<dbReference type="PANTHER" id="PTHR12689:SF4">
    <property type="entry name" value="PROTEIN AAR2 HOMOLOG"/>
    <property type="match status" value="1"/>
</dbReference>
<dbReference type="InterPro" id="IPR033648">
    <property type="entry name" value="AAR2_C"/>
</dbReference>
<feature type="domain" description="AAR2 C-terminal" evidence="4">
    <location>
        <begin position="137"/>
        <end position="280"/>
    </location>
</feature>
<dbReference type="Proteomes" id="UP000789390">
    <property type="component" value="Unassembled WGS sequence"/>
</dbReference>
<dbReference type="PANTHER" id="PTHR12689">
    <property type="entry name" value="A1 CISTRON SPLICING FACTOR AAR2-RELATED"/>
    <property type="match status" value="1"/>
</dbReference>
<evidence type="ECO:0000256" key="2">
    <source>
        <dbReference type="ARBA" id="ARBA00016372"/>
    </source>
</evidence>
<keyword evidence="7" id="KW-1185">Reference proteome</keyword>
<dbReference type="Pfam" id="PF20981">
    <property type="entry name" value="AAR2_1st"/>
    <property type="match status" value="1"/>
</dbReference>
<dbReference type="CDD" id="cd13778">
    <property type="entry name" value="Aar2_C"/>
    <property type="match status" value="1"/>
</dbReference>
<evidence type="ECO:0000259" key="4">
    <source>
        <dbReference type="Pfam" id="PF05282"/>
    </source>
</evidence>
<organism evidence="6 7">
    <name type="scientific">Daphnia galeata</name>
    <dbReference type="NCBI Taxonomy" id="27404"/>
    <lineage>
        <taxon>Eukaryota</taxon>
        <taxon>Metazoa</taxon>
        <taxon>Ecdysozoa</taxon>
        <taxon>Arthropoda</taxon>
        <taxon>Crustacea</taxon>
        <taxon>Branchiopoda</taxon>
        <taxon>Diplostraca</taxon>
        <taxon>Cladocera</taxon>
        <taxon>Anomopoda</taxon>
        <taxon>Daphniidae</taxon>
        <taxon>Daphnia</taxon>
    </lineage>
</organism>
<evidence type="ECO:0000313" key="7">
    <source>
        <dbReference type="Proteomes" id="UP000789390"/>
    </source>
</evidence>
<accession>A0A8J2SA50</accession>
<comment type="caution">
    <text evidence="6">The sequence shown here is derived from an EMBL/GenBank/DDBJ whole genome shotgun (WGS) entry which is preliminary data.</text>
</comment>
<comment type="similarity">
    <text evidence="1">Belongs to the AAR2 family.</text>
</comment>
<dbReference type="EMBL" id="CAKKLH010000346">
    <property type="protein sequence ID" value="CAH0113748.1"/>
    <property type="molecule type" value="Genomic_DNA"/>
</dbReference>
<dbReference type="InterPro" id="IPR033647">
    <property type="entry name" value="Aar2_N"/>
</dbReference>
<protein>
    <recommendedName>
        <fullName evidence="2">Protein AAR2 homolog</fullName>
    </recommendedName>
    <alternativeName>
        <fullName evidence="3">AAR2 splicing factor homolog</fullName>
    </alternativeName>
</protein>
<dbReference type="Gene3D" id="1.25.40.550">
    <property type="entry name" value="Aar2, C-terminal domain-like"/>
    <property type="match status" value="1"/>
</dbReference>
<evidence type="ECO:0000313" key="6">
    <source>
        <dbReference type="EMBL" id="CAH0113748.1"/>
    </source>
</evidence>
<dbReference type="InterPro" id="IPR038514">
    <property type="entry name" value="AAR2_C_sf"/>
</dbReference>
<proteinExistence type="inferred from homology"/>
<evidence type="ECO:0000256" key="1">
    <source>
        <dbReference type="ARBA" id="ARBA00006281"/>
    </source>
</evidence>
<dbReference type="OrthoDB" id="201752at2759"/>
<sequence>MDQKLANKLFEEGAFLFLLDVPIGTEVGIDFNSWKTGEKFKGIKMIPPGIHFIYYRQLLCSKKVCLPPDSIFFTISVKRKLWFVDGTQRWKTSSTIAVRKRKKISTWVHIHMTPGKNGSHSALMWLRKWNLFSKRFHQSFPEGSSAMDITKYSIDTSYILEQMLSRWERSNDMLAEFQMAFLSFLIGQNMSVRFLFDCAGEILMNNPSLISELIGDLYFQLQEVTPDFFVDIISSENFLIQTLRVLFENIIENDAVDIQLKRRAVHLKQYVTQRFQWDFDVEPDDEAPVLVKMDGDFKSGSTVAVSH</sequence>
<evidence type="ECO:0000256" key="3">
    <source>
        <dbReference type="ARBA" id="ARBA00030625"/>
    </source>
</evidence>
<gene>
    <name evidence="6" type="ORF">DGAL_LOCUS17659</name>
</gene>
<dbReference type="CDD" id="cd13777">
    <property type="entry name" value="Aar2_N"/>
    <property type="match status" value="1"/>
</dbReference>
<feature type="domain" description="AAR2 N-terminal" evidence="5">
    <location>
        <begin position="12"/>
        <end position="58"/>
    </location>
</feature>
<dbReference type="GO" id="GO:0000244">
    <property type="term" value="P:spliceosomal tri-snRNP complex assembly"/>
    <property type="evidence" value="ECO:0007669"/>
    <property type="project" value="TreeGrafter"/>
</dbReference>